<protein>
    <submittedName>
        <fullName evidence="3">DUF3043 domain-containing protein</fullName>
    </submittedName>
</protein>
<dbReference type="KEGG" id="plan:A1s21148_04080"/>
<dbReference type="Proteomes" id="UP000217144">
    <property type="component" value="Chromosome"/>
</dbReference>
<dbReference type="AlphaFoldDB" id="A0AAD0E3J6"/>
<keyword evidence="2" id="KW-1133">Transmembrane helix</keyword>
<evidence type="ECO:0000256" key="1">
    <source>
        <dbReference type="SAM" id="MobiDB-lite"/>
    </source>
</evidence>
<keyword evidence="2" id="KW-0812">Transmembrane</keyword>
<dbReference type="Pfam" id="PF11241">
    <property type="entry name" value="DUF3043"/>
    <property type="match status" value="1"/>
</dbReference>
<reference evidence="3 4" key="1">
    <citation type="submission" date="2016-07" db="EMBL/GenBank/DDBJ databases">
        <title>High microdiversification within the ubiquitous acI lineage of Actinobacteria.</title>
        <authorList>
            <person name="Neuenschwander S.M."/>
            <person name="Salcher M."/>
            <person name="Ghai R."/>
            <person name="Pernthaler J."/>
        </authorList>
    </citation>
    <scope>NUCLEOTIDE SEQUENCE [LARGE SCALE GENOMIC DNA]</scope>
    <source>
        <strain evidence="3">MMS-21-148</strain>
    </source>
</reference>
<feature type="transmembrane region" description="Helical" evidence="2">
    <location>
        <begin position="110"/>
        <end position="132"/>
    </location>
</feature>
<dbReference type="EMBL" id="CP016769">
    <property type="protein sequence ID" value="ASY10699.1"/>
    <property type="molecule type" value="Genomic_DNA"/>
</dbReference>
<name>A0AAD0E3J6_9ACTN</name>
<proteinExistence type="predicted"/>
<feature type="transmembrane region" description="Helical" evidence="2">
    <location>
        <begin position="87"/>
        <end position="104"/>
    </location>
</feature>
<feature type="region of interest" description="Disordered" evidence="1">
    <location>
        <begin position="1"/>
        <end position="44"/>
    </location>
</feature>
<dbReference type="RefSeq" id="WP_095671188.1">
    <property type="nucleotide sequence ID" value="NZ_CP016769.1"/>
</dbReference>
<keyword evidence="4" id="KW-1185">Reference proteome</keyword>
<keyword evidence="2" id="KW-0472">Membrane</keyword>
<evidence type="ECO:0000313" key="3">
    <source>
        <dbReference type="EMBL" id="ASY10699.1"/>
    </source>
</evidence>
<organism evidence="3 4">
    <name type="scientific">Candidatus Planktophila lacus</name>
    <dbReference type="NCBI Taxonomy" id="1884913"/>
    <lineage>
        <taxon>Bacteria</taxon>
        <taxon>Bacillati</taxon>
        <taxon>Actinomycetota</taxon>
        <taxon>Actinomycetes</taxon>
        <taxon>Candidatus Nanopelagicales</taxon>
        <taxon>Candidatus Nanopelagicaceae</taxon>
        <taxon>Candidatus Planktophila</taxon>
    </lineage>
</organism>
<accession>A0AAD0E3J6</accession>
<gene>
    <name evidence="3" type="ORF">A1s21148_04080</name>
</gene>
<sequence>MTSTPENSQKKGRPTPKRKEAQAATKVSSLAPASTKAEKKRSKDQARAARLLQRQAYLRGDENALPMRDRGPEKKFVRNYIDARRSIGEYFLPIIGFVLILSLIPLSVFAVAGIVIMYSVLLFSIIDGFFLSRKIKAEVTKRFPDKSTKGLGLYGWLRSTQMRRMRAPKPQVKAGDKV</sequence>
<evidence type="ECO:0000256" key="2">
    <source>
        <dbReference type="SAM" id="Phobius"/>
    </source>
</evidence>
<evidence type="ECO:0000313" key="4">
    <source>
        <dbReference type="Proteomes" id="UP000217144"/>
    </source>
</evidence>
<dbReference type="InterPro" id="IPR021403">
    <property type="entry name" value="DUF3043"/>
</dbReference>